<comment type="caution">
    <text evidence="1">The sequence shown here is derived from an EMBL/GenBank/DDBJ whole genome shotgun (WGS) entry which is preliminary data.</text>
</comment>
<reference evidence="1" key="1">
    <citation type="submission" date="2023-06" db="EMBL/GenBank/DDBJ databases">
        <authorList>
            <consortium name="Lawrence Berkeley National Laboratory"/>
            <person name="Ahrendt S."/>
            <person name="Sahu N."/>
            <person name="Indic B."/>
            <person name="Wong-Bajracharya J."/>
            <person name="Merenyi Z."/>
            <person name="Ke H.-M."/>
            <person name="Monk M."/>
            <person name="Kocsube S."/>
            <person name="Drula E."/>
            <person name="Lipzen A."/>
            <person name="Balint B."/>
            <person name="Henrissat B."/>
            <person name="Andreopoulos B."/>
            <person name="Martin F.M."/>
            <person name="Harder C.B."/>
            <person name="Rigling D."/>
            <person name="Ford K.L."/>
            <person name="Foster G.D."/>
            <person name="Pangilinan J."/>
            <person name="Papanicolaou A."/>
            <person name="Barry K."/>
            <person name="LaButti K."/>
            <person name="Viragh M."/>
            <person name="Koriabine M."/>
            <person name="Yan M."/>
            <person name="Riley R."/>
            <person name="Champramary S."/>
            <person name="Plett K.L."/>
            <person name="Tsai I.J."/>
            <person name="Slot J."/>
            <person name="Sipos G."/>
            <person name="Plett J."/>
            <person name="Nagy L.G."/>
            <person name="Grigoriev I.V."/>
        </authorList>
    </citation>
    <scope>NUCLEOTIDE SEQUENCE</scope>
    <source>
        <strain evidence="1">FPL87.14</strain>
    </source>
</reference>
<accession>A0AA39M658</accession>
<evidence type="ECO:0000313" key="1">
    <source>
        <dbReference type="EMBL" id="KAK0421939.1"/>
    </source>
</evidence>
<dbReference type="EMBL" id="JAUEPT010000256">
    <property type="protein sequence ID" value="KAK0421939.1"/>
    <property type="molecule type" value="Genomic_DNA"/>
</dbReference>
<sequence>MTLEIVAQMQHRVSTKPLDKVAGLVYLLRTHSIPIYDAEQSEVDAWEVLMEAMVPWNRAELFFYYPEPGSGKKRWRPLSFLICILGRERLVRRRIQTPTGTKVTVFSQQMCGV</sequence>
<keyword evidence="2" id="KW-1185">Reference proteome</keyword>
<gene>
    <name evidence="1" type="ORF">EV421DRAFT_1866911</name>
</gene>
<dbReference type="Proteomes" id="UP001175226">
    <property type="component" value="Unassembled WGS sequence"/>
</dbReference>
<evidence type="ECO:0000313" key="2">
    <source>
        <dbReference type="Proteomes" id="UP001175226"/>
    </source>
</evidence>
<name>A0AA39M658_9AGAR</name>
<dbReference type="AlphaFoldDB" id="A0AA39M658"/>
<protein>
    <submittedName>
        <fullName evidence="1">Uncharacterized protein</fullName>
    </submittedName>
</protein>
<proteinExistence type="predicted"/>
<organism evidence="1 2">
    <name type="scientific">Armillaria borealis</name>
    <dbReference type="NCBI Taxonomy" id="47425"/>
    <lineage>
        <taxon>Eukaryota</taxon>
        <taxon>Fungi</taxon>
        <taxon>Dikarya</taxon>
        <taxon>Basidiomycota</taxon>
        <taxon>Agaricomycotina</taxon>
        <taxon>Agaricomycetes</taxon>
        <taxon>Agaricomycetidae</taxon>
        <taxon>Agaricales</taxon>
        <taxon>Marasmiineae</taxon>
        <taxon>Physalacriaceae</taxon>
        <taxon>Armillaria</taxon>
    </lineage>
</organism>